<dbReference type="SUPFAM" id="SSF54695">
    <property type="entry name" value="POZ domain"/>
    <property type="match status" value="1"/>
</dbReference>
<feature type="domain" description="SKP1 component POZ" evidence="4">
    <location>
        <begin position="3"/>
        <end position="65"/>
    </location>
</feature>
<accession>A0ABD2XBT2</accession>
<gene>
    <name evidence="5" type="ORF">TKK_004562</name>
</gene>
<dbReference type="InterPro" id="IPR001232">
    <property type="entry name" value="SKP1-like"/>
</dbReference>
<reference evidence="5 6" key="1">
    <citation type="journal article" date="2024" name="bioRxiv">
        <title>A reference genome for Trichogramma kaykai: A tiny desert-dwelling parasitoid wasp with competing sex-ratio distorters.</title>
        <authorList>
            <person name="Culotta J."/>
            <person name="Lindsey A.R."/>
        </authorList>
    </citation>
    <scope>NUCLEOTIDE SEQUENCE [LARGE SCALE GENOMIC DNA]</scope>
    <source>
        <strain evidence="5 6">KSX58</strain>
    </source>
</reference>
<dbReference type="Gene3D" id="3.30.710.10">
    <property type="entry name" value="Potassium Channel Kv1.1, Chain A"/>
    <property type="match status" value="1"/>
</dbReference>
<evidence type="ECO:0000313" key="5">
    <source>
        <dbReference type="EMBL" id="KAL3402631.1"/>
    </source>
</evidence>
<dbReference type="SUPFAM" id="SSF81382">
    <property type="entry name" value="Skp1 dimerisation domain-like"/>
    <property type="match status" value="1"/>
</dbReference>
<comment type="similarity">
    <text evidence="1 3">Belongs to the SKP1 family.</text>
</comment>
<dbReference type="CDD" id="cd18322">
    <property type="entry name" value="BTB_POZ_SKP1"/>
    <property type="match status" value="1"/>
</dbReference>
<evidence type="ECO:0000256" key="2">
    <source>
        <dbReference type="ARBA" id="ARBA00022786"/>
    </source>
</evidence>
<evidence type="ECO:0000259" key="4">
    <source>
        <dbReference type="Pfam" id="PF03931"/>
    </source>
</evidence>
<sequence>MEIVHLQSSDEVIFDVELSIAKRSGLIKTMIEHLGEDNLNEYLPLSKIKSNTLEMVIEFAMYHKDSPIPDNVKEVEMTEWDENFLKVDMQTLVDLINAANFLEMKDLLGLACTKMRSYLIGSPENIHIPFSI</sequence>
<dbReference type="InterPro" id="IPR016073">
    <property type="entry name" value="Skp1_comp_POZ"/>
</dbReference>
<dbReference type="InterPro" id="IPR016897">
    <property type="entry name" value="SKP1"/>
</dbReference>
<protein>
    <recommendedName>
        <fullName evidence="4">SKP1 component POZ domain-containing protein</fullName>
    </recommendedName>
</protein>
<dbReference type="PANTHER" id="PTHR11165">
    <property type="entry name" value="SKP1"/>
    <property type="match status" value="1"/>
</dbReference>
<organism evidence="5 6">
    <name type="scientific">Trichogramma kaykai</name>
    <dbReference type="NCBI Taxonomy" id="54128"/>
    <lineage>
        <taxon>Eukaryota</taxon>
        <taxon>Metazoa</taxon>
        <taxon>Ecdysozoa</taxon>
        <taxon>Arthropoda</taxon>
        <taxon>Hexapoda</taxon>
        <taxon>Insecta</taxon>
        <taxon>Pterygota</taxon>
        <taxon>Neoptera</taxon>
        <taxon>Endopterygota</taxon>
        <taxon>Hymenoptera</taxon>
        <taxon>Apocrita</taxon>
        <taxon>Proctotrupomorpha</taxon>
        <taxon>Chalcidoidea</taxon>
        <taxon>Trichogrammatidae</taxon>
        <taxon>Trichogramma</taxon>
    </lineage>
</organism>
<dbReference type="InterPro" id="IPR036296">
    <property type="entry name" value="SKP1-like_dim_sf"/>
</dbReference>
<keyword evidence="6" id="KW-1185">Reference proteome</keyword>
<proteinExistence type="inferred from homology"/>
<keyword evidence="2 3" id="KW-0833">Ubl conjugation pathway</keyword>
<dbReference type="AlphaFoldDB" id="A0ABD2XBT2"/>
<dbReference type="EMBL" id="JBJJXI010000034">
    <property type="protein sequence ID" value="KAL3402631.1"/>
    <property type="molecule type" value="Genomic_DNA"/>
</dbReference>
<comment type="pathway">
    <text evidence="3">Protein modification; protein ubiquitination.</text>
</comment>
<dbReference type="SMART" id="SM00512">
    <property type="entry name" value="Skp1"/>
    <property type="match status" value="1"/>
</dbReference>
<name>A0ABD2XBT2_9HYME</name>
<evidence type="ECO:0000256" key="3">
    <source>
        <dbReference type="PIRNR" id="PIRNR028729"/>
    </source>
</evidence>
<dbReference type="InterPro" id="IPR011333">
    <property type="entry name" value="SKP1/BTB/POZ_sf"/>
</dbReference>
<evidence type="ECO:0000256" key="1">
    <source>
        <dbReference type="ARBA" id="ARBA00009993"/>
    </source>
</evidence>
<dbReference type="Proteomes" id="UP001627154">
    <property type="component" value="Unassembled WGS sequence"/>
</dbReference>
<dbReference type="PIRSF" id="PIRSF028729">
    <property type="entry name" value="E3_ubiquit_lig_SCF_Skp"/>
    <property type="match status" value="1"/>
</dbReference>
<comment type="caution">
    <text evidence="5">The sequence shown here is derived from an EMBL/GenBank/DDBJ whole genome shotgun (WGS) entry which is preliminary data.</text>
</comment>
<dbReference type="Pfam" id="PF03931">
    <property type="entry name" value="Skp1_POZ"/>
    <property type="match status" value="1"/>
</dbReference>
<evidence type="ECO:0000313" key="6">
    <source>
        <dbReference type="Proteomes" id="UP001627154"/>
    </source>
</evidence>